<dbReference type="EC" id="1.1.1.234" evidence="4"/>
<dbReference type="InterPro" id="IPR050425">
    <property type="entry name" value="NAD(P)_dehydrat-like"/>
</dbReference>
<sequence length="178" mass="19403">MVHVAVVTGASGFVATQLIKQLLEKGYTVRGTVRSVKNRRKIESLQTLAEALPGNLELREADLMQRGSFDEAIAGADYVFHTASPYFATADDPQRDLVDPSVKGTTNVLGSVSKSKSTIKRVIMTSSVAAVNITGEKPSKGDRFTEEDWNTGSSLTHEPYRYSKAGALTPMHIWHYSA</sequence>
<dbReference type="PANTHER" id="PTHR10366">
    <property type="entry name" value="NAD DEPENDENT EPIMERASE/DEHYDRATASE"/>
    <property type="match status" value="1"/>
</dbReference>
<keyword evidence="1" id="KW-0560">Oxidoreductase</keyword>
<reference evidence="10 11" key="1">
    <citation type="journal article" date="2024" name="Nat. Commun.">
        <title>Phylogenomics reveals the evolutionary origins of lichenization in chlorophyte algae.</title>
        <authorList>
            <person name="Puginier C."/>
            <person name="Libourel C."/>
            <person name="Otte J."/>
            <person name="Skaloud P."/>
            <person name="Haon M."/>
            <person name="Grisel S."/>
            <person name="Petersen M."/>
            <person name="Berrin J.G."/>
            <person name="Delaux P.M."/>
            <person name="Dal Grande F."/>
            <person name="Keller J."/>
        </authorList>
    </citation>
    <scope>NUCLEOTIDE SEQUENCE [LARGE SCALE GENOMIC DNA]</scope>
    <source>
        <strain evidence="10 11">SAG 2036</strain>
    </source>
</reference>
<dbReference type="GO" id="GO:0009813">
    <property type="term" value="P:flavonoid biosynthetic process"/>
    <property type="evidence" value="ECO:0007669"/>
    <property type="project" value="UniProtKB-KW"/>
</dbReference>
<comment type="catalytic activity">
    <reaction evidence="8">
        <text>a (2R,3S,4S)-leucoanthocyanidin + NADP(+) = a (2R,3R)-dihydroflavonol + NADPH + H(+)</text>
        <dbReference type="Rhea" id="RHEA:54444"/>
        <dbReference type="ChEBI" id="CHEBI:15378"/>
        <dbReference type="ChEBI" id="CHEBI:57783"/>
        <dbReference type="ChEBI" id="CHEBI:58349"/>
        <dbReference type="ChEBI" id="CHEBI:138176"/>
        <dbReference type="ChEBI" id="CHEBI:138188"/>
        <dbReference type="EC" id="1.1.1.219"/>
    </reaction>
</comment>
<evidence type="ECO:0000313" key="11">
    <source>
        <dbReference type="Proteomes" id="UP001465755"/>
    </source>
</evidence>
<evidence type="ECO:0000256" key="4">
    <source>
        <dbReference type="ARBA" id="ARBA00039055"/>
    </source>
</evidence>
<protein>
    <recommendedName>
        <fullName evidence="6">Flavanone 4-reductase</fullName>
        <ecNumber evidence="5">1.1.1.219</ecNumber>
        <ecNumber evidence="4">1.1.1.234</ecNumber>
    </recommendedName>
</protein>
<evidence type="ECO:0000256" key="1">
    <source>
        <dbReference type="ARBA" id="ARBA00023002"/>
    </source>
</evidence>
<organism evidence="10 11">
    <name type="scientific">Symbiochloris irregularis</name>
    <dbReference type="NCBI Taxonomy" id="706552"/>
    <lineage>
        <taxon>Eukaryota</taxon>
        <taxon>Viridiplantae</taxon>
        <taxon>Chlorophyta</taxon>
        <taxon>core chlorophytes</taxon>
        <taxon>Trebouxiophyceae</taxon>
        <taxon>Trebouxiales</taxon>
        <taxon>Trebouxiaceae</taxon>
        <taxon>Symbiochloris</taxon>
    </lineage>
</organism>
<dbReference type="Gene3D" id="3.40.50.720">
    <property type="entry name" value="NAD(P)-binding Rossmann-like Domain"/>
    <property type="match status" value="1"/>
</dbReference>
<gene>
    <name evidence="10" type="ORF">WJX73_001526</name>
</gene>
<dbReference type="EMBL" id="JALJOQ010000018">
    <property type="protein sequence ID" value="KAK9809557.1"/>
    <property type="molecule type" value="Genomic_DNA"/>
</dbReference>
<evidence type="ECO:0000256" key="6">
    <source>
        <dbReference type="ARBA" id="ARBA00042087"/>
    </source>
</evidence>
<dbReference type="InterPro" id="IPR036291">
    <property type="entry name" value="NAD(P)-bd_dom_sf"/>
</dbReference>
<dbReference type="PANTHER" id="PTHR10366:SF564">
    <property type="entry name" value="STEROL-4-ALPHA-CARBOXYLATE 3-DEHYDROGENASE, DECARBOXYLATING"/>
    <property type="match status" value="1"/>
</dbReference>
<keyword evidence="2" id="KW-0284">Flavonoid biosynthesis</keyword>
<feature type="domain" description="NAD-dependent epimerase/dehydratase" evidence="9">
    <location>
        <begin position="6"/>
        <end position="165"/>
    </location>
</feature>
<evidence type="ECO:0000256" key="7">
    <source>
        <dbReference type="ARBA" id="ARBA00048870"/>
    </source>
</evidence>
<dbReference type="GO" id="GO:0047890">
    <property type="term" value="F:flavanone 4-reductase activity"/>
    <property type="evidence" value="ECO:0007669"/>
    <property type="project" value="UniProtKB-EC"/>
</dbReference>
<dbReference type="GO" id="GO:0045552">
    <property type="term" value="F:dihydroflavanol 4-reductase activity"/>
    <property type="evidence" value="ECO:0007669"/>
    <property type="project" value="UniProtKB-EC"/>
</dbReference>
<evidence type="ECO:0000256" key="3">
    <source>
        <dbReference type="ARBA" id="ARBA00023445"/>
    </source>
</evidence>
<accession>A0AAW1PLY9</accession>
<evidence type="ECO:0000313" key="10">
    <source>
        <dbReference type="EMBL" id="KAK9809557.1"/>
    </source>
</evidence>
<name>A0AAW1PLY9_9CHLO</name>
<evidence type="ECO:0000256" key="8">
    <source>
        <dbReference type="ARBA" id="ARBA00049132"/>
    </source>
</evidence>
<dbReference type="EC" id="1.1.1.219" evidence="5"/>
<dbReference type="Proteomes" id="UP001465755">
    <property type="component" value="Unassembled WGS sequence"/>
</dbReference>
<comment type="catalytic activity">
    <reaction evidence="7">
        <text>(2S)-flavan-4-ol + NADP(+) = (2S)-flavanone + NADPH + H(+)</text>
        <dbReference type="Rhea" id="RHEA:11228"/>
        <dbReference type="ChEBI" id="CHEBI:15378"/>
        <dbReference type="ChEBI" id="CHEBI:15605"/>
        <dbReference type="ChEBI" id="CHEBI:15606"/>
        <dbReference type="ChEBI" id="CHEBI:57783"/>
        <dbReference type="ChEBI" id="CHEBI:58349"/>
        <dbReference type="EC" id="1.1.1.234"/>
    </reaction>
</comment>
<dbReference type="InterPro" id="IPR001509">
    <property type="entry name" value="Epimerase_deHydtase"/>
</dbReference>
<comment type="caution">
    <text evidence="10">The sequence shown here is derived from an EMBL/GenBank/DDBJ whole genome shotgun (WGS) entry which is preliminary data.</text>
</comment>
<keyword evidence="11" id="KW-1185">Reference proteome</keyword>
<evidence type="ECO:0000259" key="9">
    <source>
        <dbReference type="Pfam" id="PF01370"/>
    </source>
</evidence>
<dbReference type="Pfam" id="PF01370">
    <property type="entry name" value="Epimerase"/>
    <property type="match status" value="1"/>
</dbReference>
<proteinExistence type="inferred from homology"/>
<evidence type="ECO:0000256" key="2">
    <source>
        <dbReference type="ARBA" id="ARBA00023241"/>
    </source>
</evidence>
<comment type="similarity">
    <text evidence="3">Belongs to the NAD(P)-dependent epimerase/dehydratase family. Dihydroflavonol-4-reductase subfamily.</text>
</comment>
<dbReference type="AlphaFoldDB" id="A0AAW1PLY9"/>
<evidence type="ECO:0000256" key="5">
    <source>
        <dbReference type="ARBA" id="ARBA00039057"/>
    </source>
</evidence>
<dbReference type="SUPFAM" id="SSF51735">
    <property type="entry name" value="NAD(P)-binding Rossmann-fold domains"/>
    <property type="match status" value="1"/>
</dbReference>